<dbReference type="SUPFAM" id="SSF46894">
    <property type="entry name" value="C-terminal effector domain of the bipartite response regulators"/>
    <property type="match status" value="1"/>
</dbReference>
<organism evidence="3 4">
    <name type="scientific">Novosphingobium soli</name>
    <dbReference type="NCBI Taxonomy" id="574956"/>
    <lineage>
        <taxon>Bacteria</taxon>
        <taxon>Pseudomonadati</taxon>
        <taxon>Pseudomonadota</taxon>
        <taxon>Alphaproteobacteria</taxon>
        <taxon>Sphingomonadales</taxon>
        <taxon>Sphingomonadaceae</taxon>
        <taxon>Novosphingobium</taxon>
    </lineage>
</organism>
<keyword evidence="1" id="KW-1133">Transmembrane helix</keyword>
<feature type="domain" description="HTH luxR-type" evidence="2">
    <location>
        <begin position="23"/>
        <end position="80"/>
    </location>
</feature>
<evidence type="ECO:0000313" key="3">
    <source>
        <dbReference type="EMBL" id="MFC0204966.1"/>
    </source>
</evidence>
<dbReference type="Pfam" id="PF00196">
    <property type="entry name" value="GerE"/>
    <property type="match status" value="1"/>
</dbReference>
<evidence type="ECO:0000259" key="2">
    <source>
        <dbReference type="SMART" id="SM00421"/>
    </source>
</evidence>
<dbReference type="Proteomes" id="UP001589798">
    <property type="component" value="Unassembled WGS sequence"/>
</dbReference>
<dbReference type="EMBL" id="JBHLWK010000013">
    <property type="protein sequence ID" value="MFC0204966.1"/>
    <property type="molecule type" value="Genomic_DNA"/>
</dbReference>
<keyword evidence="1" id="KW-0812">Transmembrane</keyword>
<dbReference type="Gene3D" id="1.10.10.10">
    <property type="entry name" value="Winged helix-like DNA-binding domain superfamily/Winged helix DNA-binding domain"/>
    <property type="match status" value="1"/>
</dbReference>
<evidence type="ECO:0000256" key="1">
    <source>
        <dbReference type="SAM" id="Phobius"/>
    </source>
</evidence>
<evidence type="ECO:0000313" key="4">
    <source>
        <dbReference type="Proteomes" id="UP001589798"/>
    </source>
</evidence>
<dbReference type="InterPro" id="IPR000792">
    <property type="entry name" value="Tscrpt_reg_LuxR_C"/>
</dbReference>
<protein>
    <submittedName>
        <fullName evidence="3">LuxR C-terminal-related transcriptional regulator</fullName>
    </submittedName>
</protein>
<feature type="transmembrane region" description="Helical" evidence="1">
    <location>
        <begin position="158"/>
        <end position="178"/>
    </location>
</feature>
<proteinExistence type="predicted"/>
<dbReference type="InterPro" id="IPR036388">
    <property type="entry name" value="WH-like_DNA-bd_sf"/>
</dbReference>
<reference evidence="3 4" key="1">
    <citation type="submission" date="2024-09" db="EMBL/GenBank/DDBJ databases">
        <authorList>
            <person name="Sun Q."/>
            <person name="Mori K."/>
        </authorList>
    </citation>
    <scope>NUCLEOTIDE SEQUENCE [LARGE SCALE GENOMIC DNA]</scope>
    <source>
        <strain evidence="3 4">CCM 7706</strain>
    </source>
</reference>
<dbReference type="RefSeq" id="WP_379487721.1">
    <property type="nucleotide sequence ID" value="NZ_JBHLWK010000013.1"/>
</dbReference>
<keyword evidence="1" id="KW-0472">Membrane</keyword>
<sequence>MDDTGRPIEQDLHLRSGGCGRIFAHLTLKQHEVLVRIAENRTSKEIAWELGISESAVNQRIEGVRVRLGSPSRAEVARAYRQYLQDRSATCNSIPGKNLQVPEGTLADDAEARDARARYFARIETLSGKAPPRPPQREFGRFVPEVLDGVNAGLSRTAATVVIALGMLLVAVVGLSLARALTELM</sequence>
<gene>
    <name evidence="3" type="ORF">ACFFJC_11850</name>
</gene>
<dbReference type="SMART" id="SM00421">
    <property type="entry name" value="HTH_LUXR"/>
    <property type="match status" value="1"/>
</dbReference>
<name>A0ABV6CXL2_9SPHN</name>
<comment type="caution">
    <text evidence="3">The sequence shown here is derived from an EMBL/GenBank/DDBJ whole genome shotgun (WGS) entry which is preliminary data.</text>
</comment>
<accession>A0ABV6CXL2</accession>
<keyword evidence="4" id="KW-1185">Reference proteome</keyword>
<dbReference type="InterPro" id="IPR016032">
    <property type="entry name" value="Sig_transdc_resp-reg_C-effctor"/>
</dbReference>